<dbReference type="NCBIfam" id="NF000955">
    <property type="entry name" value="PRK00099.1-1"/>
    <property type="match status" value="1"/>
</dbReference>
<proteinExistence type="inferred from homology"/>
<dbReference type="HAMAP" id="MF_00362">
    <property type="entry name" value="Ribosomal_uL10"/>
    <property type="match status" value="1"/>
</dbReference>
<evidence type="ECO:0000256" key="3">
    <source>
        <dbReference type="ARBA" id="ARBA00023274"/>
    </source>
</evidence>
<dbReference type="InterPro" id="IPR047865">
    <property type="entry name" value="Ribosomal_uL10_bac_type"/>
</dbReference>
<dbReference type="PANTHER" id="PTHR11560">
    <property type="entry name" value="39S RIBOSOMAL PROTEIN L10, MITOCHONDRIAL"/>
    <property type="match status" value="1"/>
</dbReference>
<dbReference type="SUPFAM" id="SSF160369">
    <property type="entry name" value="Ribosomal protein L10-like"/>
    <property type="match status" value="1"/>
</dbReference>
<dbReference type="EMBL" id="UOEX01000328">
    <property type="protein sequence ID" value="VAW40316.1"/>
    <property type="molecule type" value="Genomic_DNA"/>
</dbReference>
<comment type="similarity">
    <text evidence="1">Belongs to the universal ribosomal protein uL10 family.</text>
</comment>
<evidence type="ECO:0000256" key="2">
    <source>
        <dbReference type="ARBA" id="ARBA00022980"/>
    </source>
</evidence>
<dbReference type="AlphaFoldDB" id="A0A3B0W6R0"/>
<dbReference type="GO" id="GO:1990904">
    <property type="term" value="C:ribonucleoprotein complex"/>
    <property type="evidence" value="ECO:0007669"/>
    <property type="project" value="UniProtKB-KW"/>
</dbReference>
<dbReference type="InterPro" id="IPR022973">
    <property type="entry name" value="Ribosomal_uL10_bac"/>
</dbReference>
<reference evidence="4" key="1">
    <citation type="submission" date="2018-06" db="EMBL/GenBank/DDBJ databases">
        <authorList>
            <person name="Zhirakovskaya E."/>
        </authorList>
    </citation>
    <scope>NUCLEOTIDE SEQUENCE</scope>
</reference>
<dbReference type="InterPro" id="IPR043141">
    <property type="entry name" value="Ribosomal_uL10-like_sf"/>
</dbReference>
<keyword evidence="3" id="KW-0687">Ribonucleoprotein</keyword>
<keyword evidence="2 4" id="KW-0689">Ribosomal protein</keyword>
<dbReference type="Gene3D" id="6.10.250.290">
    <property type="match status" value="1"/>
</dbReference>
<gene>
    <name evidence="4" type="ORF">MNBD_DELTA03-521</name>
</gene>
<sequence>MNRDEKVSVVEEFSDKFAKAKIAIITDYRGLSVSDFEELRISLRQCGSEIRVGKNTLMKRAVAGTSFEGLVDFFKGSTALTISYDDPVGPAKVLSEYIDKHEQLEIKGAVFEGKLLSKEDLTALSKLPAKDVLLATLLSGMQAVPTNFVRVLNAIPQKMVYLLQAVKDQKEQ</sequence>
<accession>A0A3B0W6R0</accession>
<evidence type="ECO:0000313" key="4">
    <source>
        <dbReference type="EMBL" id="VAW40316.1"/>
    </source>
</evidence>
<evidence type="ECO:0000256" key="1">
    <source>
        <dbReference type="ARBA" id="ARBA00008889"/>
    </source>
</evidence>
<protein>
    <submittedName>
        <fullName evidence="4">LSU ribosomal protein L10p (P0)</fullName>
    </submittedName>
</protein>
<dbReference type="Gene3D" id="3.30.70.1730">
    <property type="match status" value="1"/>
</dbReference>
<dbReference type="CDD" id="cd05797">
    <property type="entry name" value="Ribosomal_L10"/>
    <property type="match status" value="1"/>
</dbReference>
<dbReference type="GO" id="GO:0005840">
    <property type="term" value="C:ribosome"/>
    <property type="evidence" value="ECO:0007669"/>
    <property type="project" value="UniProtKB-KW"/>
</dbReference>
<dbReference type="InterPro" id="IPR001790">
    <property type="entry name" value="Ribosomal_uL10"/>
</dbReference>
<dbReference type="Pfam" id="PF00466">
    <property type="entry name" value="Ribosomal_L10"/>
    <property type="match status" value="1"/>
</dbReference>
<organism evidence="4">
    <name type="scientific">hydrothermal vent metagenome</name>
    <dbReference type="NCBI Taxonomy" id="652676"/>
    <lineage>
        <taxon>unclassified sequences</taxon>
        <taxon>metagenomes</taxon>
        <taxon>ecological metagenomes</taxon>
    </lineage>
</organism>
<name>A0A3B0W6R0_9ZZZZ</name>